<dbReference type="EMBL" id="CP042306">
    <property type="protein sequence ID" value="QDZ07008.1"/>
    <property type="molecule type" value="Genomic_DNA"/>
</dbReference>
<sequence length="187" mass="20008">MKGWQVGSLGAVAFAGFCGWYITSPWVTLYGIQVAAERHDVDAMIGYVDFDALRADLKDQLHAASARQPRRESSLPPGWSVPDRAATQVEAMDRQIDALVTPETARAMLGRTGASAPGFSGSVGDPGALARDVVVDRETLGRFVARGRNASPGIGLVFTAHGLGWRLSGIRLSPEMTERGTRSLFGH</sequence>
<gene>
    <name evidence="1" type="ORF">FPZ24_05540</name>
</gene>
<organism evidence="1 2">
    <name type="scientific">Sphingomonas panacisoli</name>
    <dbReference type="NCBI Taxonomy" id="1813879"/>
    <lineage>
        <taxon>Bacteria</taxon>
        <taxon>Pseudomonadati</taxon>
        <taxon>Pseudomonadota</taxon>
        <taxon>Alphaproteobacteria</taxon>
        <taxon>Sphingomonadales</taxon>
        <taxon>Sphingomonadaceae</taxon>
        <taxon>Sphingomonas</taxon>
    </lineage>
</organism>
<evidence type="ECO:0000313" key="2">
    <source>
        <dbReference type="Proteomes" id="UP000315673"/>
    </source>
</evidence>
<dbReference type="KEGG" id="spai:FPZ24_05540"/>
<dbReference type="Pfam" id="PF11159">
    <property type="entry name" value="DUF2939"/>
    <property type="match status" value="1"/>
</dbReference>
<dbReference type="AlphaFoldDB" id="A0A5B8LFH8"/>
<reference evidence="1 2" key="1">
    <citation type="submission" date="2019-07" db="EMBL/GenBank/DDBJ databases">
        <title>Full genome sequence of Sphingomonas sp. 4R-6-7(HKS19).</title>
        <authorList>
            <person name="Im W.-T."/>
        </authorList>
    </citation>
    <scope>NUCLEOTIDE SEQUENCE [LARGE SCALE GENOMIC DNA]</scope>
    <source>
        <strain evidence="1 2">HKS19</strain>
    </source>
</reference>
<dbReference type="InterPro" id="IPR021330">
    <property type="entry name" value="DUF2939"/>
</dbReference>
<dbReference type="OrthoDB" id="7406839at2"/>
<name>A0A5B8LFH8_9SPHN</name>
<proteinExistence type="predicted"/>
<dbReference type="Proteomes" id="UP000315673">
    <property type="component" value="Chromosome"/>
</dbReference>
<protein>
    <submittedName>
        <fullName evidence="1">DUF2939 domain-containing protein</fullName>
    </submittedName>
</protein>
<dbReference type="RefSeq" id="WP_146570092.1">
    <property type="nucleotide sequence ID" value="NZ_CP042306.1"/>
</dbReference>
<keyword evidence="2" id="KW-1185">Reference proteome</keyword>
<accession>A0A5B8LFH8</accession>
<evidence type="ECO:0000313" key="1">
    <source>
        <dbReference type="EMBL" id="QDZ07008.1"/>
    </source>
</evidence>